<reference evidence="1 2" key="1">
    <citation type="submission" date="2024-04" db="EMBL/GenBank/DDBJ databases">
        <title>Tritrichomonas musculus Genome.</title>
        <authorList>
            <person name="Alves-Ferreira E."/>
            <person name="Grigg M."/>
            <person name="Lorenzi H."/>
            <person name="Galac M."/>
        </authorList>
    </citation>
    <scope>NUCLEOTIDE SEQUENCE [LARGE SCALE GENOMIC DNA]</scope>
    <source>
        <strain evidence="1 2">EAF2021</strain>
    </source>
</reference>
<organism evidence="1 2">
    <name type="scientific">Tritrichomonas musculus</name>
    <dbReference type="NCBI Taxonomy" id="1915356"/>
    <lineage>
        <taxon>Eukaryota</taxon>
        <taxon>Metamonada</taxon>
        <taxon>Parabasalia</taxon>
        <taxon>Tritrichomonadida</taxon>
        <taxon>Tritrichomonadidae</taxon>
        <taxon>Tritrichomonas</taxon>
    </lineage>
</organism>
<comment type="caution">
    <text evidence="1">The sequence shown here is derived from an EMBL/GenBank/DDBJ whole genome shotgun (WGS) entry which is preliminary data.</text>
</comment>
<gene>
    <name evidence="1" type="ORF">M9Y10_001451</name>
</gene>
<accession>A0ABR2L757</accession>
<evidence type="ECO:0000313" key="1">
    <source>
        <dbReference type="EMBL" id="KAK8899149.1"/>
    </source>
</evidence>
<proteinExistence type="predicted"/>
<evidence type="ECO:0000313" key="2">
    <source>
        <dbReference type="Proteomes" id="UP001470230"/>
    </source>
</evidence>
<dbReference type="EMBL" id="JAPFFF010000001">
    <property type="protein sequence ID" value="KAK8899149.1"/>
    <property type="molecule type" value="Genomic_DNA"/>
</dbReference>
<sequence length="236" mass="27500">MGACLSKDNFYAQVDIFNDEERKMIDISKIPIYQLQFSKFAVNYRNYFLQKERKNRYYVKSLLKNHQVERSNISVLIVLASNNEVYDINEDNLTNAKFFKISGDVATALLILSCIKFEKIIANIPDPNLSSALFHFLSTIGQISNDPELFEESIKSAMQTAKDNNDINNPDNNYQDIVKHQDKIKQMIIAAFQNQEICPELITLISMIFLEYRAFLKFLLNLVENQRYLLHLYMEA</sequence>
<name>A0ABR2L757_9EUKA</name>
<dbReference type="Proteomes" id="UP001470230">
    <property type="component" value="Unassembled WGS sequence"/>
</dbReference>
<keyword evidence="2" id="KW-1185">Reference proteome</keyword>
<protein>
    <submittedName>
        <fullName evidence="1">Uncharacterized protein</fullName>
    </submittedName>
</protein>